<dbReference type="InterPro" id="IPR012341">
    <property type="entry name" value="6hp_glycosidase-like_sf"/>
</dbReference>
<comment type="cofactor">
    <cofactor evidence="1 7">
        <name>Ca(2+)</name>
        <dbReference type="ChEBI" id="CHEBI:29108"/>
    </cofactor>
</comment>
<evidence type="ECO:0000256" key="10">
    <source>
        <dbReference type="SAM" id="Phobius"/>
    </source>
</evidence>
<feature type="active site" description="Proton donor" evidence="6">
    <location>
        <position position="440"/>
    </location>
</feature>
<dbReference type="GO" id="GO:0005975">
    <property type="term" value="P:carbohydrate metabolic process"/>
    <property type="evidence" value="ECO:0007669"/>
    <property type="project" value="InterPro"/>
</dbReference>
<evidence type="ECO:0000256" key="9">
    <source>
        <dbReference type="RuleBase" id="RU361193"/>
    </source>
</evidence>
<keyword evidence="10" id="KW-1133">Transmembrane helix</keyword>
<comment type="similarity">
    <text evidence="3 9">Belongs to the glycosyl hydrolase 47 family.</text>
</comment>
<keyword evidence="7" id="KW-0106">Calcium</keyword>
<keyword evidence="5 8" id="KW-1015">Disulfide bond</keyword>
<feature type="transmembrane region" description="Helical" evidence="10">
    <location>
        <begin position="12"/>
        <end position="28"/>
    </location>
</feature>
<dbReference type="EMBL" id="MU839009">
    <property type="protein sequence ID" value="KAK1767191.1"/>
    <property type="molecule type" value="Genomic_DNA"/>
</dbReference>
<keyword evidence="7" id="KW-0479">Metal-binding</keyword>
<dbReference type="Proteomes" id="UP001244011">
    <property type="component" value="Unassembled WGS sequence"/>
</dbReference>
<keyword evidence="10" id="KW-0812">Transmembrane</keyword>
<comment type="caution">
    <text evidence="11">The sequence shown here is derived from an EMBL/GenBank/DDBJ whole genome shotgun (WGS) entry which is preliminary data.</text>
</comment>
<keyword evidence="9" id="KW-0326">Glycosidase</keyword>
<dbReference type="FunFam" id="1.50.10.10:FF:000037">
    <property type="entry name" value="alpha-1,2-Mannosidase"/>
    <property type="match status" value="1"/>
</dbReference>
<dbReference type="InterPro" id="IPR036026">
    <property type="entry name" value="Seven-hairpin_glycosidases"/>
</dbReference>
<comment type="pathway">
    <text evidence="2">Protein modification; protein glycosylation.</text>
</comment>
<feature type="binding site" evidence="7">
    <location>
        <position position="575"/>
    </location>
    <ligand>
        <name>Ca(2+)</name>
        <dbReference type="ChEBI" id="CHEBI:29108"/>
    </ligand>
</feature>
<protein>
    <recommendedName>
        <fullName evidence="9">alpha-1,2-Mannosidase</fullName>
        <ecNumber evidence="9">3.2.1.-</ecNumber>
    </recommendedName>
</protein>
<feature type="disulfide bond" evidence="8">
    <location>
        <begin position="397"/>
        <end position="426"/>
    </location>
</feature>
<dbReference type="Pfam" id="PF01532">
    <property type="entry name" value="Glyco_hydro_47"/>
    <property type="match status" value="1"/>
</dbReference>
<dbReference type="SUPFAM" id="SSF48225">
    <property type="entry name" value="Seven-hairpin glycosidases"/>
    <property type="match status" value="1"/>
</dbReference>
<sequence>MGLIGAQRTLSRLVALAVFGILATYLLLRGLPFQGDWKSWGYVRSSYDWEKRIFEYPFEPSDMIHPPSGTPHKLRRIQHDFSHEPKDKAHDKLQDERREAVLNTAKKCWETYREFAWGHDELKPSSLVGADPFGGWGATLVDSLDTLWIMGLKTEFKEAVKAVGLIDWDKTTATSCSVFETNIRYLGGLLSAYELSGEKTLLRKALEVGHMLFAAFDTPNHMPLGTFYFDEAKAGGMTAGKRVSLATVGTLSLEFTRLSQLTGDPRFYTAIDGIKQQLIRTQNTTKIPGLWPTYIDLRNGFLVEHDSFTLGASADSGYEYLPKMYALVGGLDDSYAEMHKLAMETAREYLVFRAMLPRSPGPSATSPGPYPDVLFSGTVLSKGQDINLHPAIQHLGCFAGGHFALGGKLFGLDNHVKVGEQIARGCAWAYGAFPAGVMPEGSELIACAGPDSAPCEWNETRWDKEGDKNIPKGFQKVRDPHYLLRPEAVESIFILYRITGKKDLLDLAWTMFESIKKATETPFAHSAVASVLAGGPDIRTTDSMESFWLAETLKYLYLIFSKPNLISLDDYVFNTEAHPFKIPKPKRGSKEH</sequence>
<dbReference type="InterPro" id="IPR050749">
    <property type="entry name" value="Glycosyl_Hydrolase_47"/>
</dbReference>
<evidence type="ECO:0000256" key="1">
    <source>
        <dbReference type="ARBA" id="ARBA00001913"/>
    </source>
</evidence>
<dbReference type="GO" id="GO:0005509">
    <property type="term" value="F:calcium ion binding"/>
    <property type="evidence" value="ECO:0007669"/>
    <property type="project" value="InterPro"/>
</dbReference>
<evidence type="ECO:0000256" key="4">
    <source>
        <dbReference type="ARBA" id="ARBA00022801"/>
    </source>
</evidence>
<evidence type="ECO:0000313" key="12">
    <source>
        <dbReference type="Proteomes" id="UP001244011"/>
    </source>
</evidence>
<evidence type="ECO:0000256" key="6">
    <source>
        <dbReference type="PIRSR" id="PIRSR601382-1"/>
    </source>
</evidence>
<keyword evidence="12" id="KW-1185">Reference proteome</keyword>
<dbReference type="AlphaFoldDB" id="A0AAJ0BZN2"/>
<evidence type="ECO:0000256" key="5">
    <source>
        <dbReference type="ARBA" id="ARBA00023157"/>
    </source>
</evidence>
<evidence type="ECO:0000256" key="2">
    <source>
        <dbReference type="ARBA" id="ARBA00004922"/>
    </source>
</evidence>
<dbReference type="InterPro" id="IPR001382">
    <property type="entry name" value="Glyco_hydro_47"/>
</dbReference>
<dbReference type="PRINTS" id="PR00747">
    <property type="entry name" value="GLYHDRLASE47"/>
</dbReference>
<dbReference type="GO" id="GO:0004571">
    <property type="term" value="F:mannosyl-oligosaccharide 1,2-alpha-mannosidase activity"/>
    <property type="evidence" value="ECO:0007669"/>
    <property type="project" value="InterPro"/>
</dbReference>
<accession>A0AAJ0BZN2</accession>
<dbReference type="PANTHER" id="PTHR11742:SF89">
    <property type="entry name" value="ALPHA-1,2-MANNOSIDASE"/>
    <property type="match status" value="1"/>
</dbReference>
<keyword evidence="4 9" id="KW-0378">Hydrolase</keyword>
<organism evidence="11 12">
    <name type="scientific">Phialemonium atrogriseum</name>
    <dbReference type="NCBI Taxonomy" id="1093897"/>
    <lineage>
        <taxon>Eukaryota</taxon>
        <taxon>Fungi</taxon>
        <taxon>Dikarya</taxon>
        <taxon>Ascomycota</taxon>
        <taxon>Pezizomycotina</taxon>
        <taxon>Sordariomycetes</taxon>
        <taxon>Sordariomycetidae</taxon>
        <taxon>Cephalothecales</taxon>
        <taxon>Cephalothecaceae</taxon>
        <taxon>Phialemonium</taxon>
    </lineage>
</organism>
<keyword evidence="10" id="KW-0472">Membrane</keyword>
<evidence type="ECO:0000256" key="7">
    <source>
        <dbReference type="PIRSR" id="PIRSR601382-2"/>
    </source>
</evidence>
<evidence type="ECO:0000256" key="3">
    <source>
        <dbReference type="ARBA" id="ARBA00007658"/>
    </source>
</evidence>
<dbReference type="GeneID" id="85307815"/>
<dbReference type="RefSeq" id="XP_060283404.1">
    <property type="nucleotide sequence ID" value="XM_060424628.1"/>
</dbReference>
<reference evidence="11" key="1">
    <citation type="submission" date="2023-06" db="EMBL/GenBank/DDBJ databases">
        <title>Genome-scale phylogeny and comparative genomics of the fungal order Sordariales.</title>
        <authorList>
            <consortium name="Lawrence Berkeley National Laboratory"/>
            <person name="Hensen N."/>
            <person name="Bonometti L."/>
            <person name="Westerberg I."/>
            <person name="Brannstrom I.O."/>
            <person name="Guillou S."/>
            <person name="Cros-Aarteil S."/>
            <person name="Calhoun S."/>
            <person name="Haridas S."/>
            <person name="Kuo A."/>
            <person name="Mondo S."/>
            <person name="Pangilinan J."/>
            <person name="Riley R."/>
            <person name="Labutti K."/>
            <person name="Andreopoulos B."/>
            <person name="Lipzen A."/>
            <person name="Chen C."/>
            <person name="Yanf M."/>
            <person name="Daum C."/>
            <person name="Ng V."/>
            <person name="Clum A."/>
            <person name="Steindorff A."/>
            <person name="Ohm R."/>
            <person name="Martin F."/>
            <person name="Silar P."/>
            <person name="Natvig D."/>
            <person name="Lalanne C."/>
            <person name="Gautier V."/>
            <person name="Ament-Velasquez S.L."/>
            <person name="Kruys A."/>
            <person name="Hutchinson M.I."/>
            <person name="Powell A.J."/>
            <person name="Barry K."/>
            <person name="Miller A.N."/>
            <person name="Grigoriev I.V."/>
            <person name="Debuchy R."/>
            <person name="Gladieux P."/>
            <person name="Thoren M.H."/>
            <person name="Johannesson H."/>
        </authorList>
    </citation>
    <scope>NUCLEOTIDE SEQUENCE</scope>
    <source>
        <strain evidence="11">8032-3</strain>
    </source>
</reference>
<feature type="active site" description="Proton donor" evidence="6">
    <location>
        <position position="180"/>
    </location>
</feature>
<evidence type="ECO:0000256" key="8">
    <source>
        <dbReference type="PIRSR" id="PIRSR601382-3"/>
    </source>
</evidence>
<dbReference type="GO" id="GO:0005783">
    <property type="term" value="C:endoplasmic reticulum"/>
    <property type="evidence" value="ECO:0007669"/>
    <property type="project" value="TreeGrafter"/>
</dbReference>
<name>A0AAJ0BZN2_9PEZI</name>
<feature type="active site" evidence="6">
    <location>
        <position position="315"/>
    </location>
</feature>
<dbReference type="GO" id="GO:0036503">
    <property type="term" value="P:ERAD pathway"/>
    <property type="evidence" value="ECO:0007669"/>
    <property type="project" value="UniProtKB-ARBA"/>
</dbReference>
<proteinExistence type="inferred from homology"/>
<dbReference type="Gene3D" id="1.50.10.10">
    <property type="match status" value="1"/>
</dbReference>
<dbReference type="PANTHER" id="PTHR11742">
    <property type="entry name" value="MANNOSYL-OLIGOSACCHARIDE ALPHA-1,2-MANNOSIDASE-RELATED"/>
    <property type="match status" value="1"/>
</dbReference>
<feature type="active site" evidence="6">
    <location>
        <position position="487"/>
    </location>
</feature>
<dbReference type="EC" id="3.2.1.-" evidence="9"/>
<evidence type="ECO:0000313" key="11">
    <source>
        <dbReference type="EMBL" id="KAK1767191.1"/>
    </source>
</evidence>
<gene>
    <name evidence="11" type="ORF">QBC33DRAFT_451852</name>
</gene>
<dbReference type="GO" id="GO:0016020">
    <property type="term" value="C:membrane"/>
    <property type="evidence" value="ECO:0007669"/>
    <property type="project" value="InterPro"/>
</dbReference>